<dbReference type="EMBL" id="JANFYM010000012">
    <property type="protein sequence ID" value="MCQ4793709.1"/>
    <property type="molecule type" value="Genomic_DNA"/>
</dbReference>
<reference evidence="1" key="1">
    <citation type="submission" date="2022-06" db="EMBL/GenBank/DDBJ databases">
        <title>Isolation of gut microbiota from human fecal samples.</title>
        <authorList>
            <person name="Pamer E.G."/>
            <person name="Barat B."/>
            <person name="Waligurski E."/>
            <person name="Medina S."/>
            <person name="Paddock L."/>
            <person name="Mostad J."/>
        </authorList>
    </citation>
    <scope>NUCLEOTIDE SEQUENCE</scope>
    <source>
        <strain evidence="1">SL.1.01</strain>
    </source>
</reference>
<sequence length="295" mass="34073">MDTSEKQIIGENAKYVSDTIPQETKDGLRTHLKPGYAMPDGTHYATGKDYTELMRNLRNIRYCGCPLCHDTQSGLETILATSGMTVRELAEEIACDEYDSYSVSEIRDLDPEQLKPVDEIIEDINRWSHDQHALEHASFGTVRLLSVYLNVSLDQMYDELDYQTLIYTPWEEDSHIYGYVTVIRYKDGKYEVDVPECRYQCDETYWNARRKMEESNTPITLDVLRSEPWSKEHRTPVALPEQYRGKQYHLGGHSSLSALLDKLASHDVPVDERVLIALELEEQFPLRLTPLSDKD</sequence>
<dbReference type="AlphaFoldDB" id="A0AAW5JXW5"/>
<protein>
    <submittedName>
        <fullName evidence="1">Uncharacterized protein</fullName>
    </submittedName>
</protein>
<organism evidence="1 2">
    <name type="scientific">Bifidobacterium adolescentis</name>
    <dbReference type="NCBI Taxonomy" id="1680"/>
    <lineage>
        <taxon>Bacteria</taxon>
        <taxon>Bacillati</taxon>
        <taxon>Actinomycetota</taxon>
        <taxon>Actinomycetes</taxon>
        <taxon>Bifidobacteriales</taxon>
        <taxon>Bifidobacteriaceae</taxon>
        <taxon>Bifidobacterium</taxon>
    </lineage>
</organism>
<name>A0AAW5JXW5_BIFAD</name>
<proteinExistence type="predicted"/>
<evidence type="ECO:0000313" key="1">
    <source>
        <dbReference type="EMBL" id="MCQ4793709.1"/>
    </source>
</evidence>
<evidence type="ECO:0000313" key="2">
    <source>
        <dbReference type="Proteomes" id="UP001206013"/>
    </source>
</evidence>
<dbReference type="Proteomes" id="UP001206013">
    <property type="component" value="Unassembled WGS sequence"/>
</dbReference>
<comment type="caution">
    <text evidence="1">The sequence shown here is derived from an EMBL/GenBank/DDBJ whole genome shotgun (WGS) entry which is preliminary data.</text>
</comment>
<accession>A0AAW5JXW5</accession>
<gene>
    <name evidence="1" type="ORF">NE692_09620</name>
</gene>
<dbReference type="RefSeq" id="WP_256134708.1">
    <property type="nucleotide sequence ID" value="NZ_JANFYM010000012.1"/>
</dbReference>